<dbReference type="EMBL" id="JACIJD010000030">
    <property type="protein sequence ID" value="MBB5696133.1"/>
    <property type="molecule type" value="Genomic_DNA"/>
</dbReference>
<protein>
    <submittedName>
        <fullName evidence="1">Uncharacterized protein</fullName>
    </submittedName>
</protein>
<evidence type="ECO:0000313" key="1">
    <source>
        <dbReference type="EMBL" id="MBB5696133.1"/>
    </source>
</evidence>
<gene>
    <name evidence="1" type="ORF">FHS87_004203</name>
</gene>
<accession>A0A840YMC3</accession>
<organism evidence="1 2">
    <name type="scientific">Muricoccus pecuniae</name>
    <dbReference type="NCBI Taxonomy" id="693023"/>
    <lineage>
        <taxon>Bacteria</taxon>
        <taxon>Pseudomonadati</taxon>
        <taxon>Pseudomonadota</taxon>
        <taxon>Alphaproteobacteria</taxon>
        <taxon>Acetobacterales</taxon>
        <taxon>Roseomonadaceae</taxon>
        <taxon>Muricoccus</taxon>
    </lineage>
</organism>
<sequence>MKETIPAGVARVTAMAPIDEVVSLQPIRFVVYFETVDGPGQVELPPERVRELGFDGDRVGGALVPTPTLLEAADYSARRW</sequence>
<evidence type="ECO:0000313" key="2">
    <source>
        <dbReference type="Proteomes" id="UP000580654"/>
    </source>
</evidence>
<reference evidence="1 2" key="1">
    <citation type="submission" date="2020-08" db="EMBL/GenBank/DDBJ databases">
        <title>Genomic Encyclopedia of Type Strains, Phase IV (KMG-IV): sequencing the most valuable type-strain genomes for metagenomic binning, comparative biology and taxonomic classification.</title>
        <authorList>
            <person name="Goeker M."/>
        </authorList>
    </citation>
    <scope>NUCLEOTIDE SEQUENCE [LARGE SCALE GENOMIC DNA]</scope>
    <source>
        <strain evidence="1 2">DSM 25622</strain>
    </source>
</reference>
<dbReference type="Proteomes" id="UP000580654">
    <property type="component" value="Unassembled WGS sequence"/>
</dbReference>
<comment type="caution">
    <text evidence="1">The sequence shown here is derived from an EMBL/GenBank/DDBJ whole genome shotgun (WGS) entry which is preliminary data.</text>
</comment>
<keyword evidence="2" id="KW-1185">Reference proteome</keyword>
<dbReference type="AlphaFoldDB" id="A0A840YMC3"/>
<proteinExistence type="predicted"/>
<name>A0A840YMC3_9PROT</name>